<organism evidence="3 5">
    <name type="scientific">Penicillium nalgiovense</name>
    <dbReference type="NCBI Taxonomy" id="60175"/>
    <lineage>
        <taxon>Eukaryota</taxon>
        <taxon>Fungi</taxon>
        <taxon>Dikarya</taxon>
        <taxon>Ascomycota</taxon>
        <taxon>Pezizomycotina</taxon>
        <taxon>Eurotiomycetes</taxon>
        <taxon>Eurotiomycetidae</taxon>
        <taxon>Eurotiales</taxon>
        <taxon>Aspergillaceae</taxon>
        <taxon>Penicillium</taxon>
    </lineage>
</organism>
<name>A0A1V6XHI1_PENNA</name>
<accession>A0A1V6XHI1</accession>
<reference evidence="5" key="2">
    <citation type="journal article" date="2017" name="Nat. Microbiol.">
        <title>Global analysis of biosynthetic gene clusters reveals vast potential of secondary metabolite production in Penicillium species.</title>
        <authorList>
            <person name="Nielsen J.C."/>
            <person name="Grijseels S."/>
            <person name="Prigent S."/>
            <person name="Ji B."/>
            <person name="Dainat J."/>
            <person name="Nielsen K.F."/>
            <person name="Frisvad J.C."/>
            <person name="Workman M."/>
            <person name="Nielsen J."/>
        </authorList>
    </citation>
    <scope>NUCLEOTIDE SEQUENCE [LARGE SCALE GENOMIC DNA]</scope>
    <source>
        <strain evidence="5">IBT 13039</strain>
    </source>
</reference>
<dbReference type="EMBL" id="MOOB01000036">
    <property type="protein sequence ID" value="OQE82500.1"/>
    <property type="molecule type" value="Genomic_DNA"/>
</dbReference>
<sequence length="210" mass="23267">MAEKDISSLMSELNLHSTQQQGAHIQSLDEDETHKPSIHRRRCRRRPGPKKVYDDYTSPQQHRPPTRRTGHDRHASSSAKSQEPPSPTNANFDSAPKVGAQSASAEGIAANDDSSSKVPPACIYIVQIMWPSEEIEGVYYSSKSANNRAITYLNTNHGINENEISEKRGRFGQAITATKASPSSPRLLLAERFARYGSFLAIYVLCASRQ</sequence>
<proteinExistence type="predicted"/>
<comment type="caution">
    <text evidence="3">The sequence shown here is derived from an EMBL/GenBank/DDBJ whole genome shotgun (WGS) entry which is preliminary data.</text>
</comment>
<dbReference type="EMBL" id="MOOB01000076">
    <property type="protein sequence ID" value="OQE74620.1"/>
    <property type="molecule type" value="Genomic_DNA"/>
</dbReference>
<dbReference type="EMBL" id="MOOB01000125">
    <property type="protein sequence ID" value="OQE70064.1"/>
    <property type="molecule type" value="Genomic_DNA"/>
</dbReference>
<protein>
    <submittedName>
        <fullName evidence="3">Uncharacterized protein</fullName>
    </submittedName>
</protein>
<evidence type="ECO:0000256" key="1">
    <source>
        <dbReference type="SAM" id="MobiDB-lite"/>
    </source>
</evidence>
<keyword evidence="5" id="KW-1185">Reference proteome</keyword>
<dbReference type="Proteomes" id="UP000191691">
    <property type="component" value="Unassembled WGS sequence"/>
</dbReference>
<feature type="region of interest" description="Disordered" evidence="1">
    <location>
        <begin position="1"/>
        <end position="116"/>
    </location>
</feature>
<gene>
    <name evidence="4" type="ORF">PENNAL_c0036G11907</name>
    <name evidence="3" type="ORF">PENNAL_c0076G01904</name>
    <name evidence="2" type="ORF">PENNAL_c0125G05961</name>
</gene>
<evidence type="ECO:0000313" key="3">
    <source>
        <dbReference type="EMBL" id="OQE74620.1"/>
    </source>
</evidence>
<dbReference type="AlphaFoldDB" id="A0A1V6XHI1"/>
<evidence type="ECO:0000313" key="2">
    <source>
        <dbReference type="EMBL" id="OQE70064.1"/>
    </source>
</evidence>
<reference evidence="3" key="1">
    <citation type="submission" date="2016-10" db="EMBL/GenBank/DDBJ databases">
        <title>Uncovering the secondary metabolism of Penicillium species provides insights into the evolution of 6-MSA pathways.</title>
        <authorList>
            <person name="Nielsen J.C."/>
            <person name="Nielsen J."/>
        </authorList>
    </citation>
    <scope>NUCLEOTIDE SEQUENCE [LARGE SCALE GENOMIC DNA]</scope>
    <source>
        <strain evidence="3">IBT 13039</strain>
    </source>
</reference>
<feature type="compositionally biased region" description="Polar residues" evidence="1">
    <location>
        <begin position="76"/>
        <end position="92"/>
    </location>
</feature>
<feature type="compositionally biased region" description="Basic residues" evidence="1">
    <location>
        <begin position="36"/>
        <end position="49"/>
    </location>
</feature>
<evidence type="ECO:0000313" key="4">
    <source>
        <dbReference type="EMBL" id="OQE82500.1"/>
    </source>
</evidence>
<feature type="compositionally biased region" description="Polar residues" evidence="1">
    <location>
        <begin position="8"/>
        <end position="24"/>
    </location>
</feature>
<evidence type="ECO:0000313" key="5">
    <source>
        <dbReference type="Proteomes" id="UP000191691"/>
    </source>
</evidence>